<dbReference type="Proteomes" id="UP000039865">
    <property type="component" value="Unassembled WGS sequence"/>
</dbReference>
<dbReference type="SUPFAM" id="SSF51206">
    <property type="entry name" value="cAMP-binding domain-like"/>
    <property type="match status" value="2"/>
</dbReference>
<keyword evidence="1" id="KW-0175">Coiled coil</keyword>
<name>A0A078AS98_STYLE</name>
<dbReference type="InterPro" id="IPR000595">
    <property type="entry name" value="cNMP-bd_dom"/>
</dbReference>
<gene>
    <name evidence="4" type="primary">Contig16543.g17617</name>
    <name evidence="4" type="ORF">STYLEM_13910</name>
</gene>
<dbReference type="OMA" id="KQFLINA"/>
<evidence type="ECO:0000313" key="5">
    <source>
        <dbReference type="Proteomes" id="UP000039865"/>
    </source>
</evidence>
<evidence type="ECO:0000259" key="3">
    <source>
        <dbReference type="PROSITE" id="PS50042"/>
    </source>
</evidence>
<feature type="domain" description="Cyclic nucleotide-binding" evidence="3">
    <location>
        <begin position="189"/>
        <end position="252"/>
    </location>
</feature>
<proteinExistence type="predicted"/>
<feature type="compositionally biased region" description="Basic residues" evidence="2">
    <location>
        <begin position="440"/>
        <end position="449"/>
    </location>
</feature>
<dbReference type="OrthoDB" id="313304at2759"/>
<feature type="domain" description="Cyclic nucleotide-binding" evidence="3">
    <location>
        <begin position="25"/>
        <end position="89"/>
    </location>
</feature>
<dbReference type="EMBL" id="CCKQ01013201">
    <property type="protein sequence ID" value="CDW84841.1"/>
    <property type="molecule type" value="Genomic_DNA"/>
</dbReference>
<feature type="region of interest" description="Disordered" evidence="2">
    <location>
        <begin position="398"/>
        <end position="418"/>
    </location>
</feature>
<dbReference type="Gene3D" id="2.60.120.10">
    <property type="entry name" value="Jelly Rolls"/>
    <property type="match status" value="2"/>
</dbReference>
<evidence type="ECO:0000256" key="2">
    <source>
        <dbReference type="SAM" id="MobiDB-lite"/>
    </source>
</evidence>
<dbReference type="PROSITE" id="PS50042">
    <property type="entry name" value="CNMP_BINDING_3"/>
    <property type="match status" value="2"/>
</dbReference>
<dbReference type="InterPro" id="IPR018490">
    <property type="entry name" value="cNMP-bd_dom_sf"/>
</dbReference>
<feature type="coiled-coil region" evidence="1">
    <location>
        <begin position="471"/>
        <end position="526"/>
    </location>
</feature>
<sequence>MRLTNDLDPNQTRKILEVLRDETSIFQGYSHDDVVSLSQVFKVLTFKRNDYIAKRNEEIDFFGIFLHGQAFVSLDLQKIKTMSIGDMIGFMCVSELQVARDNTKHKYDIIAETDGILACLPFGEIKSESRKYPQVCFKILQIAAKKSLEVFHYNVFGHEYNPAIKHVNTAGAAKKVREFFLKNPLMRAFLKGIDRKDEKYIMNSLKTTEMDPGDRLVRKGTKDRAIIFVAQGQFMAFKDTENEVYKEGAVLGVKEFLRGDEWPNDIICSQTGYICKFTHEALIDMTQTAPISAIRMLRRIIRHQCYDYIYQKKMSEKRSFEFFQVEDDDLFIDLKLNYQNEKERELAKLFNKPPPEMKKGREFDSMPFFLSDEFKHIMEDKHQKANLQKLTTSNVGKDKLAGSGNMGGISSISGPGMPGNSMYKSEFLKERLHEQNEKRKRERKLKKVQPSRIATDPSTNGKAPIRRKEGQEDLEEVIDEMRNDLRIREQEYEELREAFAKLELENKRLRDQVKKETSERQVIEVKLKKNAIHTELKDNASSINGNTFFEQKRSKLASLNSTLLSTINEQYKSGLRNSYVAKYAHRWLQIVRERKKLRERDSFFKF</sequence>
<reference evidence="4 5" key="1">
    <citation type="submission" date="2014-06" db="EMBL/GenBank/DDBJ databases">
        <authorList>
            <person name="Swart Estienne"/>
        </authorList>
    </citation>
    <scope>NUCLEOTIDE SEQUENCE [LARGE SCALE GENOMIC DNA]</scope>
    <source>
        <strain evidence="4 5">130c</strain>
    </source>
</reference>
<accession>A0A078AS98</accession>
<keyword evidence="5" id="KW-1185">Reference proteome</keyword>
<feature type="compositionally biased region" description="Low complexity" evidence="2">
    <location>
        <begin position="408"/>
        <end position="418"/>
    </location>
</feature>
<dbReference type="InParanoid" id="A0A078AS98"/>
<dbReference type="CDD" id="cd00038">
    <property type="entry name" value="CAP_ED"/>
    <property type="match status" value="1"/>
</dbReference>
<dbReference type="InterPro" id="IPR014710">
    <property type="entry name" value="RmlC-like_jellyroll"/>
</dbReference>
<evidence type="ECO:0000313" key="4">
    <source>
        <dbReference type="EMBL" id="CDW84841.1"/>
    </source>
</evidence>
<dbReference type="AlphaFoldDB" id="A0A078AS98"/>
<protein>
    <recommendedName>
        <fullName evidence="3">Cyclic nucleotide-binding domain-containing protein</fullName>
    </recommendedName>
</protein>
<evidence type="ECO:0000256" key="1">
    <source>
        <dbReference type="SAM" id="Coils"/>
    </source>
</evidence>
<feature type="region of interest" description="Disordered" evidence="2">
    <location>
        <begin position="434"/>
        <end position="470"/>
    </location>
</feature>
<organism evidence="4 5">
    <name type="scientific">Stylonychia lemnae</name>
    <name type="common">Ciliate</name>
    <dbReference type="NCBI Taxonomy" id="5949"/>
    <lineage>
        <taxon>Eukaryota</taxon>
        <taxon>Sar</taxon>
        <taxon>Alveolata</taxon>
        <taxon>Ciliophora</taxon>
        <taxon>Intramacronucleata</taxon>
        <taxon>Spirotrichea</taxon>
        <taxon>Stichotrichia</taxon>
        <taxon>Sporadotrichida</taxon>
        <taxon>Oxytrichidae</taxon>
        <taxon>Stylonychinae</taxon>
        <taxon>Stylonychia</taxon>
    </lineage>
</organism>